<name>A0AAD4WFA2_PRUDU</name>
<organism evidence="1 2">
    <name type="scientific">Prunus dulcis</name>
    <name type="common">Almond</name>
    <name type="synonym">Amygdalus dulcis</name>
    <dbReference type="NCBI Taxonomy" id="3755"/>
    <lineage>
        <taxon>Eukaryota</taxon>
        <taxon>Viridiplantae</taxon>
        <taxon>Streptophyta</taxon>
        <taxon>Embryophyta</taxon>
        <taxon>Tracheophyta</taxon>
        <taxon>Spermatophyta</taxon>
        <taxon>Magnoliopsida</taxon>
        <taxon>eudicotyledons</taxon>
        <taxon>Gunneridae</taxon>
        <taxon>Pentapetalae</taxon>
        <taxon>rosids</taxon>
        <taxon>fabids</taxon>
        <taxon>Rosales</taxon>
        <taxon>Rosaceae</taxon>
        <taxon>Amygdaloideae</taxon>
        <taxon>Amygdaleae</taxon>
        <taxon>Prunus</taxon>
    </lineage>
</organism>
<dbReference type="Proteomes" id="UP001054821">
    <property type="component" value="Chromosome 2"/>
</dbReference>
<reference evidence="1 2" key="1">
    <citation type="journal article" date="2022" name="G3 (Bethesda)">
        <title>Whole-genome sequence and methylome profiling of the almond [Prunus dulcis (Mill.) D.A. Webb] cultivar 'Nonpareil'.</title>
        <authorList>
            <person name="D'Amico-Willman K.M."/>
            <person name="Ouma W.Z."/>
            <person name="Meulia T."/>
            <person name="Sideli G.M."/>
            <person name="Gradziel T.M."/>
            <person name="Fresnedo-Ramirez J."/>
        </authorList>
    </citation>
    <scope>NUCLEOTIDE SEQUENCE [LARGE SCALE GENOMIC DNA]</scope>
    <source>
        <strain evidence="1">Clone GOH B32 T37-40</strain>
    </source>
</reference>
<comment type="caution">
    <text evidence="1">The sequence shown here is derived from an EMBL/GenBank/DDBJ whole genome shotgun (WGS) entry which is preliminary data.</text>
</comment>
<dbReference type="PANTHER" id="PTHR47481:SF10">
    <property type="entry name" value="COPIA-LIKE POLYPROTEIN_RETROTRANSPOSON"/>
    <property type="match status" value="1"/>
</dbReference>
<dbReference type="EMBL" id="JAJFAZ020000002">
    <property type="protein sequence ID" value="KAI5342470.1"/>
    <property type="molecule type" value="Genomic_DNA"/>
</dbReference>
<dbReference type="AlphaFoldDB" id="A0AAD4WFA2"/>
<proteinExistence type="predicted"/>
<sequence length="298" mass="32973">MASTASSSSSMLPTLSIPNISHLVSIKLSDTNYLVWESQVKLFLLEQNLWRFIDGSYPCPPQTITPLSLTEKSSNLPPKPIPNPNFTSYSKGIWDCPCQKISQQSLANETQLKFDLFSITKGSKTISYLSHAKYLADHLAAINASVSNTDLVAYVLRGLGPDYQMQVTAILNFPPSPPSQISVLDSLPLKANMLLPLKCLLLLHPWPFLLPNLVANATPAVPVPRTSQFTPLLLALLYITYMGILPPSLRLRLAHFRCPSHTSTTTSVLDLPPIWPHCCSLSPFSHLCRNAHYLLCRP</sequence>
<gene>
    <name evidence="1" type="ORF">L3X38_010345</name>
</gene>
<accession>A0AAD4WFA2</accession>
<evidence type="ECO:0000313" key="1">
    <source>
        <dbReference type="EMBL" id="KAI5342470.1"/>
    </source>
</evidence>
<evidence type="ECO:0008006" key="3">
    <source>
        <dbReference type="Google" id="ProtNLM"/>
    </source>
</evidence>
<keyword evidence="2" id="KW-1185">Reference proteome</keyword>
<dbReference type="PANTHER" id="PTHR47481">
    <property type="match status" value="1"/>
</dbReference>
<protein>
    <recommendedName>
        <fullName evidence="3">Retrotransposon Copia-like N-terminal domain-containing protein</fullName>
    </recommendedName>
</protein>
<evidence type="ECO:0000313" key="2">
    <source>
        <dbReference type="Proteomes" id="UP001054821"/>
    </source>
</evidence>